<sequence length="657" mass="70351">MWTGAAEDGEQRAGDGPAAGAPIGRATETSRLRDLLRESRLVTVAGCVGVGKSFLADFVTGTTPGGWDRVLRVRRHGARPGPPGALTTAVLHAATGSGPRPGSAEFSVLDTVVRALRAGRPLLFLDDVDPVHRECVGLVQALLHTVPDLRVLVTSRRPLGLGDERVLRLAPLSTVPVDGHEGPAPAVRLFLDRARAAREDFTAADGDLDAVTAICRSVEGLPLAVELAAAQMDCSDPQDLAGLLLHQQCWLASRRIALPRHRSLRRAVASAYVLCDRQERVVWARTSVFAGSFNVSAAAFVCAGGSVAAHEVPACLAELAAAGLLEPVGDPGGPCEPRYRMTRAARHFGTERLEQAEEFAVAKDRHAMHGRRVAATAEFLWNSGRQPQAVQLVRDERDNLVAMFEYVPHQIDQAGPLLEAVVNLWFWWTVYGGAEEGRRYLELLLPLCHEDHPAAVRGRWLEAWLTAGRDRRAACDLLHRAWVAAVMTGDDATVGRIAHVQGVLAMHQGDPTAAAEHFQEAARTIPVQAPGGPSTAVSLAALAVARSGAAPRAARHTARRALTQPGVRIDTWACIVARYALALADHREGRNGRALRRARRTLASLGHRPAPHGTTAALEQLIADIEAGRPARARLSPASPTGAIVPLPRLISRLPCP</sequence>
<dbReference type="RefSeq" id="WP_264249370.1">
    <property type="nucleotide sequence ID" value="NZ_CP107567.1"/>
</dbReference>
<feature type="region of interest" description="Disordered" evidence="1">
    <location>
        <begin position="1"/>
        <end position="26"/>
    </location>
</feature>
<dbReference type="PANTHER" id="PTHR47691">
    <property type="entry name" value="REGULATOR-RELATED"/>
    <property type="match status" value="1"/>
</dbReference>
<dbReference type="PANTHER" id="PTHR47691:SF3">
    <property type="entry name" value="HTH-TYPE TRANSCRIPTIONAL REGULATOR RV0890C-RELATED"/>
    <property type="match status" value="1"/>
</dbReference>
<evidence type="ECO:0000313" key="2">
    <source>
        <dbReference type="EMBL" id="UYQ66009.1"/>
    </source>
</evidence>
<proteinExistence type="predicted"/>
<accession>A0ABY6IGZ5</accession>
<evidence type="ECO:0000256" key="1">
    <source>
        <dbReference type="SAM" id="MobiDB-lite"/>
    </source>
</evidence>
<organism evidence="2 3">
    <name type="scientific">Streptomyces peucetius</name>
    <dbReference type="NCBI Taxonomy" id="1950"/>
    <lineage>
        <taxon>Bacteria</taxon>
        <taxon>Bacillati</taxon>
        <taxon>Actinomycetota</taxon>
        <taxon>Actinomycetes</taxon>
        <taxon>Kitasatosporales</taxon>
        <taxon>Streptomycetaceae</taxon>
        <taxon>Streptomyces</taxon>
    </lineage>
</organism>
<dbReference type="EMBL" id="CP107567">
    <property type="protein sequence ID" value="UYQ66009.1"/>
    <property type="molecule type" value="Genomic_DNA"/>
</dbReference>
<reference evidence="2" key="1">
    <citation type="submission" date="2022-10" db="EMBL/GenBank/DDBJ databases">
        <title>Cytochrome P450 Catalyzes Benzene Ring Formation in the Biosynthesis of Trialkyl-Substituted Aromatic Polyketides.</title>
        <authorList>
            <person name="Zhao E."/>
            <person name="Ge H."/>
        </authorList>
    </citation>
    <scope>NUCLEOTIDE SEQUENCE</scope>
    <source>
        <strain evidence="2">NA0869</strain>
    </source>
</reference>
<dbReference type="Proteomes" id="UP001163878">
    <property type="component" value="Chromosome"/>
</dbReference>
<evidence type="ECO:0000313" key="3">
    <source>
        <dbReference type="Proteomes" id="UP001163878"/>
    </source>
</evidence>
<dbReference type="InterPro" id="IPR027417">
    <property type="entry name" value="P-loop_NTPase"/>
</dbReference>
<name>A0ABY6IGZ5_STRPE</name>
<feature type="compositionally biased region" description="Low complexity" evidence="1">
    <location>
        <begin position="14"/>
        <end position="26"/>
    </location>
</feature>
<gene>
    <name evidence="2" type="ORF">OGH68_34165</name>
</gene>
<dbReference type="PRINTS" id="PR00364">
    <property type="entry name" value="DISEASERSIST"/>
</dbReference>
<dbReference type="SUPFAM" id="SSF52540">
    <property type="entry name" value="P-loop containing nucleoside triphosphate hydrolases"/>
    <property type="match status" value="1"/>
</dbReference>
<dbReference type="Gene3D" id="3.40.50.300">
    <property type="entry name" value="P-loop containing nucleotide triphosphate hydrolases"/>
    <property type="match status" value="1"/>
</dbReference>
<keyword evidence="3" id="KW-1185">Reference proteome</keyword>
<protein>
    <submittedName>
        <fullName evidence="2">Uncharacterized protein</fullName>
    </submittedName>
</protein>